<keyword evidence="9" id="KW-0460">Magnesium</keyword>
<dbReference type="InterPro" id="IPR027417">
    <property type="entry name" value="P-loop_NTPase"/>
</dbReference>
<dbReference type="InterPro" id="IPR003442">
    <property type="entry name" value="T6A_TsaE"/>
</dbReference>
<evidence type="ECO:0000256" key="5">
    <source>
        <dbReference type="ARBA" id="ARBA00022694"/>
    </source>
</evidence>
<dbReference type="GO" id="GO:0005737">
    <property type="term" value="C:cytoplasm"/>
    <property type="evidence" value="ECO:0007669"/>
    <property type="project" value="UniProtKB-SubCell"/>
</dbReference>
<dbReference type="GO" id="GO:0046872">
    <property type="term" value="F:metal ion binding"/>
    <property type="evidence" value="ECO:0007669"/>
    <property type="project" value="UniProtKB-KW"/>
</dbReference>
<keyword evidence="4" id="KW-0963">Cytoplasm</keyword>
<dbReference type="Pfam" id="PF02367">
    <property type="entry name" value="TsaE"/>
    <property type="match status" value="1"/>
</dbReference>
<comment type="caution">
    <text evidence="11">The sequence shown here is derived from an EMBL/GenBank/DDBJ whole genome shotgun (WGS) entry which is preliminary data.</text>
</comment>
<evidence type="ECO:0000256" key="7">
    <source>
        <dbReference type="ARBA" id="ARBA00022741"/>
    </source>
</evidence>
<evidence type="ECO:0000313" key="11">
    <source>
        <dbReference type="EMBL" id="KJH72803.1"/>
    </source>
</evidence>
<evidence type="ECO:0000313" key="12">
    <source>
        <dbReference type="Proteomes" id="UP000032452"/>
    </source>
</evidence>
<dbReference type="STRING" id="1618023.UH38_04400"/>
<comment type="similarity">
    <text evidence="2">Belongs to the TsaE family.</text>
</comment>
<accession>A0A0D8ZVK8</accession>
<dbReference type="GO" id="GO:0002949">
    <property type="term" value="P:tRNA threonylcarbamoyladenosine modification"/>
    <property type="evidence" value="ECO:0007669"/>
    <property type="project" value="InterPro"/>
</dbReference>
<keyword evidence="8 11" id="KW-0067">ATP-binding</keyword>
<proteinExistence type="inferred from homology"/>
<evidence type="ECO:0000256" key="4">
    <source>
        <dbReference type="ARBA" id="ARBA00022490"/>
    </source>
</evidence>
<evidence type="ECO:0000256" key="2">
    <source>
        <dbReference type="ARBA" id="ARBA00007599"/>
    </source>
</evidence>
<organism evidence="11 12">
    <name type="scientific">Aliterella atlantica CENA595</name>
    <dbReference type="NCBI Taxonomy" id="1618023"/>
    <lineage>
        <taxon>Bacteria</taxon>
        <taxon>Bacillati</taxon>
        <taxon>Cyanobacteriota</taxon>
        <taxon>Cyanophyceae</taxon>
        <taxon>Chroococcidiopsidales</taxon>
        <taxon>Aliterellaceae</taxon>
        <taxon>Aliterella</taxon>
    </lineage>
</organism>
<gene>
    <name evidence="11" type="ORF">UH38_04400</name>
</gene>
<dbReference type="OrthoDB" id="9815896at2"/>
<evidence type="ECO:0000256" key="10">
    <source>
        <dbReference type="ARBA" id="ARBA00032441"/>
    </source>
</evidence>
<dbReference type="AlphaFoldDB" id="A0A0D8ZVK8"/>
<reference evidence="11 12" key="1">
    <citation type="submission" date="2015-02" db="EMBL/GenBank/DDBJ databases">
        <title>Draft genome of a novel marine cyanobacterium (Chroococcales) isolated from South Atlantic Ocean.</title>
        <authorList>
            <person name="Rigonato J."/>
            <person name="Alvarenga D.O."/>
            <person name="Branco L.H."/>
            <person name="Varani A.M."/>
            <person name="Brandini F.P."/>
            <person name="Fiore M.F."/>
        </authorList>
    </citation>
    <scope>NUCLEOTIDE SEQUENCE [LARGE SCALE GENOMIC DNA]</scope>
    <source>
        <strain evidence="11 12">CENA595</strain>
    </source>
</reference>
<keyword evidence="12" id="KW-1185">Reference proteome</keyword>
<evidence type="ECO:0000256" key="6">
    <source>
        <dbReference type="ARBA" id="ARBA00022723"/>
    </source>
</evidence>
<keyword evidence="7" id="KW-0547">Nucleotide-binding</keyword>
<dbReference type="PANTHER" id="PTHR33540">
    <property type="entry name" value="TRNA THREONYLCARBAMOYLADENOSINE BIOSYNTHESIS PROTEIN TSAE"/>
    <property type="match status" value="1"/>
</dbReference>
<dbReference type="RefSeq" id="WP_045053417.1">
    <property type="nucleotide sequence ID" value="NZ_CAWMDP010000011.1"/>
</dbReference>
<dbReference type="PATRIC" id="fig|1618023.3.peg.748"/>
<dbReference type="EMBL" id="JYON01000003">
    <property type="protein sequence ID" value="KJH72803.1"/>
    <property type="molecule type" value="Genomic_DNA"/>
</dbReference>
<sequence>MQINLANAQATRVLGVHLGQTLAAGSILLLTGDLGAGKTCLVQGIGEGLGITEPIVSPTFTLINEYEGGRLPLYHLDLYRLQPEEVKGLNLANYWDDAEYPLGIVAIEWAERLPEMPPTYLKIALSYAGDRRLVEFANVGGQLQLENLLANFY</sequence>
<protein>
    <recommendedName>
        <fullName evidence="3">tRNA threonylcarbamoyladenosine biosynthesis protein TsaE</fullName>
    </recommendedName>
    <alternativeName>
        <fullName evidence="10">t(6)A37 threonylcarbamoyladenosine biosynthesis protein TsaE</fullName>
    </alternativeName>
</protein>
<dbReference type="GO" id="GO:0005524">
    <property type="term" value="F:ATP binding"/>
    <property type="evidence" value="ECO:0007669"/>
    <property type="project" value="UniProtKB-KW"/>
</dbReference>
<dbReference type="SUPFAM" id="SSF52540">
    <property type="entry name" value="P-loop containing nucleoside triphosphate hydrolases"/>
    <property type="match status" value="1"/>
</dbReference>
<dbReference type="Gene3D" id="3.40.50.300">
    <property type="entry name" value="P-loop containing nucleotide triphosphate hydrolases"/>
    <property type="match status" value="1"/>
</dbReference>
<dbReference type="NCBIfam" id="TIGR00150">
    <property type="entry name" value="T6A_YjeE"/>
    <property type="match status" value="1"/>
</dbReference>
<keyword evidence="6" id="KW-0479">Metal-binding</keyword>
<dbReference type="PANTHER" id="PTHR33540:SF2">
    <property type="entry name" value="TRNA THREONYLCARBAMOYLADENOSINE BIOSYNTHESIS PROTEIN TSAE"/>
    <property type="match status" value="1"/>
</dbReference>
<dbReference type="Proteomes" id="UP000032452">
    <property type="component" value="Unassembled WGS sequence"/>
</dbReference>
<evidence type="ECO:0000256" key="3">
    <source>
        <dbReference type="ARBA" id="ARBA00019010"/>
    </source>
</evidence>
<evidence type="ECO:0000256" key="8">
    <source>
        <dbReference type="ARBA" id="ARBA00022840"/>
    </source>
</evidence>
<evidence type="ECO:0000256" key="1">
    <source>
        <dbReference type="ARBA" id="ARBA00004496"/>
    </source>
</evidence>
<evidence type="ECO:0000256" key="9">
    <source>
        <dbReference type="ARBA" id="ARBA00022842"/>
    </source>
</evidence>
<name>A0A0D8ZVK8_9CYAN</name>
<comment type="subcellular location">
    <subcellularLocation>
        <location evidence="1">Cytoplasm</location>
    </subcellularLocation>
</comment>
<keyword evidence="5" id="KW-0819">tRNA processing</keyword>